<dbReference type="InterPro" id="IPR012893">
    <property type="entry name" value="HipA-like_C"/>
</dbReference>
<dbReference type="PANTHER" id="PTHR37419">
    <property type="entry name" value="SERINE/THREONINE-PROTEIN KINASE TOXIN HIPA"/>
    <property type="match status" value="1"/>
</dbReference>
<keyword evidence="3" id="KW-0418">Kinase</keyword>
<evidence type="ECO:0000259" key="4">
    <source>
        <dbReference type="Pfam" id="PF07804"/>
    </source>
</evidence>
<proteinExistence type="inferred from homology"/>
<feature type="domain" description="HipA-like C-terminal" evidence="4">
    <location>
        <begin position="55"/>
        <end position="295"/>
    </location>
</feature>
<dbReference type="EMBL" id="MUXF01000019">
    <property type="protein sequence ID" value="PUE64834.1"/>
    <property type="molecule type" value="Genomic_DNA"/>
</dbReference>
<evidence type="ECO:0000313" key="5">
    <source>
        <dbReference type="EMBL" id="PUE64834.1"/>
    </source>
</evidence>
<evidence type="ECO:0000256" key="1">
    <source>
        <dbReference type="ARBA" id="ARBA00010164"/>
    </source>
</evidence>
<gene>
    <name evidence="5" type="ORF">B0175_10530</name>
</gene>
<protein>
    <recommendedName>
        <fullName evidence="4">HipA-like C-terminal domain-containing protein</fullName>
    </recommendedName>
</protein>
<dbReference type="Pfam" id="PF07804">
    <property type="entry name" value="HipA_C"/>
    <property type="match status" value="1"/>
</dbReference>
<reference evidence="5 6" key="1">
    <citation type="submission" date="2017-02" db="EMBL/GenBank/DDBJ databases">
        <title>Arcobacter lacus sp. nov., a new species isolated from reclaimed water.</title>
        <authorList>
            <person name="Figueras M.J."/>
            <person name="Perez-Cataluna A."/>
            <person name="Salas-Masso N."/>
        </authorList>
    </citation>
    <scope>NUCLEOTIDE SEQUENCE [LARGE SCALE GENOMIC DNA]</scope>
    <source>
        <strain evidence="5 6">RW43-9</strain>
    </source>
</reference>
<dbReference type="PANTHER" id="PTHR37419:SF1">
    <property type="entry name" value="SERINE_THREONINE-PROTEIN KINASE TOXIN HIPA"/>
    <property type="match status" value="1"/>
</dbReference>
<name>A0ABX5JF54_9BACT</name>
<sequence length="337" mass="38952">MENNTCLGCLATNKTLKNNYCSKCIKELFNGIVPNPLNFDRVEFTKKRAELSSRMSISGVQDKISLTFEKKDLVPTAINGKYILKPISSGDGHIQNEKDVVANEHLSMLISKNIFNIPTANCGLIQLSDKELAYITKRFDYDDISGLKYDQEDFAGIMGITPSSHGENYKYDACSYLDCARMIKKYVASSIVSIEDFFKRVILNYLICNGDAHLKNFSLYSKSDSSEYFLTPNYDLLNTRFHINEKYGDMALELLDEYTPTYRKYGYYTYDDFKIFANYIDLKEVRFNKIMKFIEESYPKVQELIDKSFLSESAKEFYRSSYKDRVKRLSFSKTLGK</sequence>
<comment type="caution">
    <text evidence="5">The sequence shown here is derived from an EMBL/GenBank/DDBJ whole genome shotgun (WGS) entry which is preliminary data.</text>
</comment>
<dbReference type="Proteomes" id="UP000251311">
    <property type="component" value="Unassembled WGS sequence"/>
</dbReference>
<evidence type="ECO:0000256" key="2">
    <source>
        <dbReference type="ARBA" id="ARBA00022679"/>
    </source>
</evidence>
<dbReference type="Gene3D" id="1.10.1070.20">
    <property type="match status" value="1"/>
</dbReference>
<comment type="similarity">
    <text evidence="1">Belongs to the HipA Ser/Thr kinase family.</text>
</comment>
<organism evidence="5 6">
    <name type="scientific">Arcobacter lacus</name>
    <dbReference type="NCBI Taxonomy" id="1912876"/>
    <lineage>
        <taxon>Bacteria</taxon>
        <taxon>Pseudomonadati</taxon>
        <taxon>Campylobacterota</taxon>
        <taxon>Epsilonproteobacteria</taxon>
        <taxon>Campylobacterales</taxon>
        <taxon>Arcobacteraceae</taxon>
        <taxon>Arcobacter</taxon>
    </lineage>
</organism>
<dbReference type="InterPro" id="IPR052028">
    <property type="entry name" value="HipA_Ser/Thr_kinase"/>
</dbReference>
<keyword evidence="6" id="KW-1185">Reference proteome</keyword>
<evidence type="ECO:0000256" key="3">
    <source>
        <dbReference type="ARBA" id="ARBA00022777"/>
    </source>
</evidence>
<dbReference type="RefSeq" id="WP_108528507.1">
    <property type="nucleotide sequence ID" value="NZ_MUXF01000019.1"/>
</dbReference>
<keyword evidence="2" id="KW-0808">Transferase</keyword>
<evidence type="ECO:0000313" key="6">
    <source>
        <dbReference type="Proteomes" id="UP000251311"/>
    </source>
</evidence>
<accession>A0ABX5JF54</accession>